<feature type="compositionally biased region" description="Pro residues" evidence="1">
    <location>
        <begin position="26"/>
        <end position="35"/>
    </location>
</feature>
<feature type="compositionally biased region" description="Low complexity" evidence="1">
    <location>
        <begin position="207"/>
        <end position="216"/>
    </location>
</feature>
<dbReference type="AlphaFoldDB" id="A0A1Y2I182"/>
<feature type="compositionally biased region" description="Polar residues" evidence="1">
    <location>
        <begin position="431"/>
        <end position="440"/>
    </location>
</feature>
<organism evidence="2 3">
    <name type="scientific">Catenaria anguillulae PL171</name>
    <dbReference type="NCBI Taxonomy" id="765915"/>
    <lineage>
        <taxon>Eukaryota</taxon>
        <taxon>Fungi</taxon>
        <taxon>Fungi incertae sedis</taxon>
        <taxon>Blastocladiomycota</taxon>
        <taxon>Blastocladiomycetes</taxon>
        <taxon>Blastocladiales</taxon>
        <taxon>Catenariaceae</taxon>
        <taxon>Catenaria</taxon>
    </lineage>
</organism>
<protein>
    <recommendedName>
        <fullName evidence="4">PH domain-containing protein</fullName>
    </recommendedName>
</protein>
<dbReference type="EMBL" id="MCFL01000003">
    <property type="protein sequence ID" value="ORZ40620.1"/>
    <property type="molecule type" value="Genomic_DNA"/>
</dbReference>
<gene>
    <name evidence="2" type="ORF">BCR44DRAFT_26493</name>
</gene>
<feature type="region of interest" description="Disordered" evidence="1">
    <location>
        <begin position="193"/>
        <end position="394"/>
    </location>
</feature>
<keyword evidence="3" id="KW-1185">Reference proteome</keyword>
<dbReference type="SUPFAM" id="SSF50729">
    <property type="entry name" value="PH domain-like"/>
    <property type="match status" value="1"/>
</dbReference>
<dbReference type="InterPro" id="IPR011993">
    <property type="entry name" value="PH-like_dom_sf"/>
</dbReference>
<accession>A0A1Y2I182</accession>
<evidence type="ECO:0000256" key="1">
    <source>
        <dbReference type="SAM" id="MobiDB-lite"/>
    </source>
</evidence>
<name>A0A1Y2I182_9FUNG</name>
<feature type="compositionally biased region" description="Low complexity" evidence="1">
    <location>
        <begin position="373"/>
        <end position="389"/>
    </location>
</feature>
<reference evidence="2 3" key="1">
    <citation type="submission" date="2016-07" db="EMBL/GenBank/DDBJ databases">
        <title>Pervasive Adenine N6-methylation of Active Genes in Fungi.</title>
        <authorList>
            <consortium name="DOE Joint Genome Institute"/>
            <person name="Mondo S.J."/>
            <person name="Dannebaum R.O."/>
            <person name="Kuo R.C."/>
            <person name="Labutti K."/>
            <person name="Haridas S."/>
            <person name="Kuo A."/>
            <person name="Salamov A."/>
            <person name="Ahrendt S.R."/>
            <person name="Lipzen A."/>
            <person name="Sullivan W."/>
            <person name="Andreopoulos W.B."/>
            <person name="Clum A."/>
            <person name="Lindquist E."/>
            <person name="Daum C."/>
            <person name="Ramamoorthy G.K."/>
            <person name="Gryganskyi A."/>
            <person name="Culley D."/>
            <person name="Magnuson J.K."/>
            <person name="James T.Y."/>
            <person name="O'Malley M.A."/>
            <person name="Stajich J.E."/>
            <person name="Spatafora J.W."/>
            <person name="Visel A."/>
            <person name="Grigoriev I.V."/>
        </authorList>
    </citation>
    <scope>NUCLEOTIDE SEQUENCE [LARGE SCALE GENOMIC DNA]</scope>
    <source>
        <strain evidence="2 3">PL171</strain>
    </source>
</reference>
<comment type="caution">
    <text evidence="2">The sequence shown here is derived from an EMBL/GenBank/DDBJ whole genome shotgun (WGS) entry which is preliminary data.</text>
</comment>
<dbReference type="OrthoDB" id="5599714at2759"/>
<evidence type="ECO:0000313" key="3">
    <source>
        <dbReference type="Proteomes" id="UP000193411"/>
    </source>
</evidence>
<feature type="compositionally biased region" description="Low complexity" evidence="1">
    <location>
        <begin position="225"/>
        <end position="235"/>
    </location>
</feature>
<dbReference type="Gene3D" id="2.30.29.30">
    <property type="entry name" value="Pleckstrin-homology domain (PH domain)/Phosphotyrosine-binding domain (PTB)"/>
    <property type="match status" value="1"/>
</dbReference>
<evidence type="ECO:0000313" key="2">
    <source>
        <dbReference type="EMBL" id="ORZ40620.1"/>
    </source>
</evidence>
<feature type="region of interest" description="Disordered" evidence="1">
    <location>
        <begin position="423"/>
        <end position="472"/>
    </location>
</feature>
<feature type="region of interest" description="Disordered" evidence="1">
    <location>
        <begin position="1"/>
        <end position="47"/>
    </location>
</feature>
<evidence type="ECO:0008006" key="4">
    <source>
        <dbReference type="Google" id="ProtNLM"/>
    </source>
</evidence>
<proteinExistence type="predicted"/>
<sequence>MLAPRQPLSPLPHSGMAVSPSSPLSPNSPLPPSPSFPGGNTHSQHDGTDISLQHYILVATDSVAATKSTGMLNRLTGTNTSRRRYVVLYSSGRLAYYKHRDRTDLRGELVLSDRAFVSQPDPSRLQLHIGCTNHGDQRNEEHVWLTFEDAWTMDMYVTELKRMIAAARNARGGFGSTPTHAELLRQQEDALLASDDDDDSPVPARQPPSTATLASLPSPPPPVLPDLDLPDNPLMPGTPDLASLHALRPPTVASQSSLGNTAGERTPAPSDEQTHDEDPLDYYSRSNDSHPSLSSHPTHLEPHHVHPSPPPTPGHHLRRDNGPSGPLPPVPVHPSKANEEVTTPSRHDSLVVPPRISVSTRVPGPKPVVRNDSTPISPTSPSESSLGSSSKRRTVQLSKVEAMKLAVPPPPLVPAPCSALPLPPMPPMPPTRSSSDSALSAPTRAIPALDLSLRPKNRTSIAPSPASGAEDLDEFERKLAALKAVLPHTTNVHPGSKVNHGFEMARDSGLALEEQPYSSLS</sequence>
<dbReference type="Proteomes" id="UP000193411">
    <property type="component" value="Unassembled WGS sequence"/>
</dbReference>